<accession>A0A841J2X5</accession>
<dbReference type="Proteomes" id="UP000552700">
    <property type="component" value="Unassembled WGS sequence"/>
</dbReference>
<reference evidence="1 2" key="1">
    <citation type="submission" date="2020-08" db="EMBL/GenBank/DDBJ databases">
        <title>Genomic Encyclopedia of Type Strains, Phase IV (KMG-IV): sequencing the most valuable type-strain genomes for metagenomic binning, comparative biology and taxonomic classification.</title>
        <authorList>
            <person name="Goeker M."/>
        </authorList>
    </citation>
    <scope>NUCLEOTIDE SEQUENCE [LARGE SCALE GENOMIC DNA]</scope>
    <source>
        <strain evidence="1 2">DSM 102255</strain>
    </source>
</reference>
<sequence>MGLEDLAANKVAAPKLNLAVETYLGRHKSRFQTSILDGFSYCAILSRLPI</sequence>
<organism evidence="1 2">
    <name type="scientific">Sphingobium subterraneum</name>
    <dbReference type="NCBI Taxonomy" id="627688"/>
    <lineage>
        <taxon>Bacteria</taxon>
        <taxon>Pseudomonadati</taxon>
        <taxon>Pseudomonadota</taxon>
        <taxon>Alphaproteobacteria</taxon>
        <taxon>Sphingomonadales</taxon>
        <taxon>Sphingomonadaceae</taxon>
        <taxon>Sphingobium</taxon>
    </lineage>
</organism>
<keyword evidence="2" id="KW-1185">Reference proteome</keyword>
<gene>
    <name evidence="1" type="ORF">FHS92_002924</name>
</gene>
<protein>
    <submittedName>
        <fullName evidence="1">Uncharacterized protein</fullName>
    </submittedName>
</protein>
<evidence type="ECO:0000313" key="2">
    <source>
        <dbReference type="Proteomes" id="UP000552700"/>
    </source>
</evidence>
<evidence type="ECO:0000313" key="1">
    <source>
        <dbReference type="EMBL" id="MBB6125167.1"/>
    </source>
</evidence>
<proteinExistence type="predicted"/>
<dbReference type="AlphaFoldDB" id="A0A841J2X5"/>
<name>A0A841J2X5_9SPHN</name>
<comment type="caution">
    <text evidence="1">The sequence shown here is derived from an EMBL/GenBank/DDBJ whole genome shotgun (WGS) entry which is preliminary data.</text>
</comment>
<dbReference type="EMBL" id="JACIJP010000005">
    <property type="protein sequence ID" value="MBB6125167.1"/>
    <property type="molecule type" value="Genomic_DNA"/>
</dbReference>